<dbReference type="PANTHER" id="PTHR33745:SF3">
    <property type="entry name" value="RSBT CO-ANTAGONIST PROTEIN RSBRC"/>
    <property type="match status" value="1"/>
</dbReference>
<evidence type="ECO:0000313" key="4">
    <source>
        <dbReference type="Proteomes" id="UP000183988"/>
    </source>
</evidence>
<dbReference type="Gene3D" id="3.30.750.24">
    <property type="entry name" value="STAS domain"/>
    <property type="match status" value="1"/>
</dbReference>
<dbReference type="OrthoDB" id="2379721at2"/>
<dbReference type="InterPro" id="IPR036513">
    <property type="entry name" value="STAS_dom_sf"/>
</dbReference>
<dbReference type="CDD" id="cd07041">
    <property type="entry name" value="STAS_RsbR_RsbS_like"/>
    <property type="match status" value="1"/>
</dbReference>
<name>A0A1M5CCH2_9BACI</name>
<proteinExistence type="predicted"/>
<dbReference type="EMBL" id="FQVW01000001">
    <property type="protein sequence ID" value="SHF52425.1"/>
    <property type="molecule type" value="Genomic_DNA"/>
</dbReference>
<dbReference type="AlphaFoldDB" id="A0A1M5CCH2"/>
<organism evidence="3 4">
    <name type="scientific">Ornithinibacillus halophilus</name>
    <dbReference type="NCBI Taxonomy" id="930117"/>
    <lineage>
        <taxon>Bacteria</taxon>
        <taxon>Bacillati</taxon>
        <taxon>Bacillota</taxon>
        <taxon>Bacilli</taxon>
        <taxon>Bacillales</taxon>
        <taxon>Bacillaceae</taxon>
        <taxon>Ornithinibacillus</taxon>
    </lineage>
</organism>
<dbReference type="STRING" id="930117.SAMN05216225_1001178"/>
<dbReference type="Pfam" id="PF01740">
    <property type="entry name" value="STAS"/>
    <property type="match status" value="1"/>
</dbReference>
<accession>A0A1M5CCH2</accession>
<dbReference type="PROSITE" id="PS50801">
    <property type="entry name" value="STAS"/>
    <property type="match status" value="1"/>
</dbReference>
<keyword evidence="1" id="KW-0597">Phosphoprotein</keyword>
<dbReference type="RefSeq" id="WP_072887016.1">
    <property type="nucleotide sequence ID" value="NZ_FQVW01000001.1"/>
</dbReference>
<dbReference type="SUPFAM" id="SSF52091">
    <property type="entry name" value="SpoIIaa-like"/>
    <property type="match status" value="1"/>
</dbReference>
<sequence>MDSTFKDVEDVRKFLLNNRQSFEGKLLSEAVNVRDKIDEIHLIGNINLLTNAYKLILLVVDEKVDDVKEFAEQEGIVWAKYNLTLAFKIEWIQAIRRTLWHFLNQYDQINDKDRPNQEIYNMASKVNDLIDQFLNGFFISYSRYKDELIESQRKMVEKLSVPIIPITKTVSILPLIGTIDSYRANIIEEKILLEVGKLRIQKLILDLSGIAEMDTEAIHLFLKVLDGVSMMGSEVVITGMRPEIVRQMVELDINFGAKAKTKGSLQKALKEDLELEQSNKLNSLIPSEPLDTK</sequence>
<feature type="domain" description="STAS" evidence="2">
    <location>
        <begin position="160"/>
        <end position="272"/>
    </location>
</feature>
<gene>
    <name evidence="3" type="ORF">SAMN05216225_1001178</name>
</gene>
<dbReference type="InterPro" id="IPR002645">
    <property type="entry name" value="STAS_dom"/>
</dbReference>
<dbReference type="InterPro" id="IPR051932">
    <property type="entry name" value="Bact_StressResp_Reg"/>
</dbReference>
<evidence type="ECO:0000313" key="3">
    <source>
        <dbReference type="EMBL" id="SHF52425.1"/>
    </source>
</evidence>
<keyword evidence="4" id="KW-1185">Reference proteome</keyword>
<protein>
    <submittedName>
        <fullName evidence="3">Anti-anti-sigma factor</fullName>
    </submittedName>
</protein>
<evidence type="ECO:0000259" key="2">
    <source>
        <dbReference type="PROSITE" id="PS50801"/>
    </source>
</evidence>
<dbReference type="Proteomes" id="UP000183988">
    <property type="component" value="Unassembled WGS sequence"/>
</dbReference>
<reference evidence="3 4" key="1">
    <citation type="submission" date="2016-11" db="EMBL/GenBank/DDBJ databases">
        <authorList>
            <person name="Jaros S."/>
            <person name="Januszkiewicz K."/>
            <person name="Wedrychowicz H."/>
        </authorList>
    </citation>
    <scope>NUCLEOTIDE SEQUENCE [LARGE SCALE GENOMIC DNA]</scope>
    <source>
        <strain evidence="3 4">IBRC-M 10683</strain>
    </source>
</reference>
<dbReference type="PANTHER" id="PTHR33745">
    <property type="entry name" value="RSBT ANTAGONIST PROTEIN RSBS-RELATED"/>
    <property type="match status" value="1"/>
</dbReference>
<evidence type="ECO:0000256" key="1">
    <source>
        <dbReference type="ARBA" id="ARBA00022553"/>
    </source>
</evidence>